<reference evidence="1 2" key="1">
    <citation type="submission" date="2021-04" db="EMBL/GenBank/DDBJ databases">
        <authorList>
            <person name="Tang X."/>
            <person name="Zhou X."/>
            <person name="Chen X."/>
            <person name="Cernava T."/>
            <person name="Zhang C."/>
        </authorList>
    </citation>
    <scope>NUCLEOTIDE SEQUENCE [LARGE SCALE GENOMIC DNA]</scope>
    <source>
        <strain evidence="1 2">BH-SS-21</strain>
    </source>
</reference>
<dbReference type="EMBL" id="JAGPYQ010000001">
    <property type="protein sequence ID" value="MBQ0849545.1"/>
    <property type="molecule type" value="Genomic_DNA"/>
</dbReference>
<evidence type="ECO:0000313" key="1">
    <source>
        <dbReference type="EMBL" id="MBQ0849545.1"/>
    </source>
</evidence>
<accession>A0A940XTB9</accession>
<organism evidence="1 2">
    <name type="scientific">Streptomyces liliiviolaceus</name>
    <dbReference type="NCBI Taxonomy" id="2823109"/>
    <lineage>
        <taxon>Bacteria</taxon>
        <taxon>Bacillati</taxon>
        <taxon>Actinomycetota</taxon>
        <taxon>Actinomycetes</taxon>
        <taxon>Kitasatosporales</taxon>
        <taxon>Streptomycetaceae</taxon>
        <taxon>Streptomyces</taxon>
    </lineage>
</organism>
<name>A0A940XTB9_9ACTN</name>
<sequence>MTIKLSRAVLTLLQTIADQDDGHGILFHHAPCGRWRLDGTQYTVNDRTFHPLAALGLVDIGNGHTDPVKATAAGRAYLAGGTK</sequence>
<protein>
    <submittedName>
        <fullName evidence="1">Uncharacterized protein</fullName>
    </submittedName>
</protein>
<proteinExistence type="predicted"/>
<comment type="caution">
    <text evidence="1">The sequence shown here is derived from an EMBL/GenBank/DDBJ whole genome shotgun (WGS) entry which is preliminary data.</text>
</comment>
<keyword evidence="2" id="KW-1185">Reference proteome</keyword>
<evidence type="ECO:0000313" key="2">
    <source>
        <dbReference type="Proteomes" id="UP000677413"/>
    </source>
</evidence>
<dbReference type="RefSeq" id="WP_210883239.1">
    <property type="nucleotide sequence ID" value="NZ_JAGPYQ010000001.1"/>
</dbReference>
<gene>
    <name evidence="1" type="ORF">J8N05_15190</name>
</gene>
<dbReference type="AlphaFoldDB" id="A0A940XTB9"/>
<dbReference type="Proteomes" id="UP000677413">
    <property type="component" value="Unassembled WGS sequence"/>
</dbReference>